<reference evidence="4 5" key="1">
    <citation type="submission" date="2020-07" db="EMBL/GenBank/DDBJ databases">
        <title>Genomic diversity of species in the Neisseriaceae family.</title>
        <authorList>
            <person name="Vincent A.T."/>
            <person name="Bernet E."/>
            <person name="Veyrier F.J."/>
        </authorList>
    </citation>
    <scope>NUCLEOTIDE SEQUENCE [LARGE SCALE GENOMIC DNA]</scope>
    <source>
        <strain evidence="4 5">DSM 22244</strain>
    </source>
</reference>
<feature type="domain" description="Spore coat protein U/FanG" evidence="3">
    <location>
        <begin position="29"/>
        <end position="184"/>
    </location>
</feature>
<proteinExistence type="predicted"/>
<keyword evidence="4" id="KW-0167">Capsid protein</keyword>
<dbReference type="EMBL" id="CP059567">
    <property type="protein sequence ID" value="QMT40042.1"/>
    <property type="molecule type" value="Genomic_DNA"/>
</dbReference>
<keyword evidence="4" id="KW-0946">Virion</keyword>
<sequence>MFALNKKAAAYVSACLTALLLPPAAWGAEQCTATLDGGTTIDFGNIDVLEHSAKQIPVNVTVRCETDNPATRHFHVCLAIDGGRVGSVQPPINERYMCNLNSCGNNEKLRYNFYIDNNYSTLLGTPSHRNPTTARATLNTRINIPGGTGRRVGTESMVFYARIEAETAVPSQKTVQPGQYQSTFLNAATALMFEPAGNDCGALGTGDTRMPFTLQATVTKQCYVEADDLNFGSVPATTKNLRGETQMRLQCTLGTPYTIGLTSDNAQQEGYSSMQPKSGGSTGVPYSLHRSSPPDHDNRWGFAPGLRAHGQGTGTIQTYPVFGKVESADYRPGEYQDTVRIEVTY</sequence>
<feature type="chain" id="PRO_5027812427" evidence="2">
    <location>
        <begin position="28"/>
        <end position="345"/>
    </location>
</feature>
<protein>
    <submittedName>
        <fullName evidence="4">Spore coat protein U domain-containing protein</fullName>
    </submittedName>
</protein>
<name>A0A7D7RMA0_9NEIS</name>
<dbReference type="AlphaFoldDB" id="A0A7D7RMA0"/>
<evidence type="ECO:0000256" key="2">
    <source>
        <dbReference type="SAM" id="SignalP"/>
    </source>
</evidence>
<gene>
    <name evidence="4" type="ORF">H3L94_09315</name>
</gene>
<dbReference type="InterPro" id="IPR007893">
    <property type="entry name" value="Spore_coat_U/FanG"/>
</dbReference>
<evidence type="ECO:0000313" key="4">
    <source>
        <dbReference type="EMBL" id="QMT40042.1"/>
    </source>
</evidence>
<feature type="domain" description="Spore coat protein U/FanG" evidence="3">
    <location>
        <begin position="211"/>
        <end position="341"/>
    </location>
</feature>
<dbReference type="PANTHER" id="PTHR37089:SF4">
    <property type="entry name" value="EXPORTED PROTEIN"/>
    <property type="match status" value="1"/>
</dbReference>
<evidence type="ECO:0000256" key="1">
    <source>
        <dbReference type="SAM" id="MobiDB-lite"/>
    </source>
</evidence>
<dbReference type="KEGG" id="nsg:H3L94_09315"/>
<dbReference type="Proteomes" id="UP000514752">
    <property type="component" value="Chromosome"/>
</dbReference>
<dbReference type="InterPro" id="IPR053167">
    <property type="entry name" value="Spore_coat_component"/>
</dbReference>
<feature type="signal peptide" evidence="2">
    <location>
        <begin position="1"/>
        <end position="27"/>
    </location>
</feature>
<dbReference type="PANTHER" id="PTHR37089">
    <property type="entry name" value="PROTEIN U-RELATED"/>
    <property type="match status" value="1"/>
</dbReference>
<evidence type="ECO:0000259" key="3">
    <source>
        <dbReference type="Pfam" id="PF05229"/>
    </source>
</evidence>
<accession>A0A7D7RMA0</accession>
<feature type="compositionally biased region" description="Polar residues" evidence="1">
    <location>
        <begin position="268"/>
        <end position="279"/>
    </location>
</feature>
<dbReference type="RefSeq" id="WP_182121798.1">
    <property type="nucleotide sequence ID" value="NZ_CP059567.1"/>
</dbReference>
<feature type="region of interest" description="Disordered" evidence="1">
    <location>
        <begin position="268"/>
        <end position="295"/>
    </location>
</feature>
<evidence type="ECO:0000313" key="5">
    <source>
        <dbReference type="Proteomes" id="UP000514752"/>
    </source>
</evidence>
<keyword evidence="2" id="KW-0732">Signal</keyword>
<dbReference type="Pfam" id="PF05229">
    <property type="entry name" value="SCPU"/>
    <property type="match status" value="2"/>
</dbReference>
<organism evidence="4 5">
    <name type="scientific">Neisseria shayeganii</name>
    <dbReference type="NCBI Taxonomy" id="607712"/>
    <lineage>
        <taxon>Bacteria</taxon>
        <taxon>Pseudomonadati</taxon>
        <taxon>Pseudomonadota</taxon>
        <taxon>Betaproteobacteria</taxon>
        <taxon>Neisseriales</taxon>
        <taxon>Neisseriaceae</taxon>
        <taxon>Neisseria</taxon>
    </lineage>
</organism>